<name>A0A401V5A5_9CELL</name>
<comment type="similarity">
    <text evidence="1">Belongs to the thioredoxin family.</text>
</comment>
<evidence type="ECO:0000256" key="3">
    <source>
        <dbReference type="ARBA" id="ARBA00022982"/>
    </source>
</evidence>
<dbReference type="AlphaFoldDB" id="A0A401V5A5"/>
<dbReference type="PANTHER" id="PTHR45663:SF40">
    <property type="entry name" value="THIOREDOXIN 2"/>
    <property type="match status" value="1"/>
</dbReference>
<dbReference type="InterPro" id="IPR036249">
    <property type="entry name" value="Thioredoxin-like_sf"/>
</dbReference>
<evidence type="ECO:0000256" key="4">
    <source>
        <dbReference type="ARBA" id="ARBA00023157"/>
    </source>
</evidence>
<dbReference type="EMBL" id="BHYL01000440">
    <property type="protein sequence ID" value="GCD22084.1"/>
    <property type="molecule type" value="Genomic_DNA"/>
</dbReference>
<evidence type="ECO:0000313" key="9">
    <source>
        <dbReference type="Proteomes" id="UP000288246"/>
    </source>
</evidence>
<dbReference type="InterPro" id="IPR005746">
    <property type="entry name" value="Thioredoxin"/>
</dbReference>
<dbReference type="SUPFAM" id="SSF52833">
    <property type="entry name" value="Thioredoxin-like"/>
    <property type="match status" value="1"/>
</dbReference>
<evidence type="ECO:0000313" key="8">
    <source>
        <dbReference type="EMBL" id="GCD22084.1"/>
    </source>
</evidence>
<dbReference type="Pfam" id="PF00085">
    <property type="entry name" value="Thioredoxin"/>
    <property type="match status" value="1"/>
</dbReference>
<dbReference type="NCBIfam" id="TIGR01068">
    <property type="entry name" value="thioredoxin"/>
    <property type="match status" value="1"/>
</dbReference>
<gene>
    <name evidence="8" type="ORF">CTKZ_36460</name>
</gene>
<keyword evidence="9" id="KW-1185">Reference proteome</keyword>
<dbReference type="InterPro" id="IPR013766">
    <property type="entry name" value="Thioredoxin_domain"/>
</dbReference>
<dbReference type="InterPro" id="IPR017937">
    <property type="entry name" value="Thioredoxin_CS"/>
</dbReference>
<dbReference type="GO" id="GO:0005829">
    <property type="term" value="C:cytosol"/>
    <property type="evidence" value="ECO:0007669"/>
    <property type="project" value="TreeGrafter"/>
</dbReference>
<keyword evidence="2" id="KW-0813">Transport</keyword>
<evidence type="ECO:0000256" key="1">
    <source>
        <dbReference type="ARBA" id="ARBA00008987"/>
    </source>
</evidence>
<dbReference type="PROSITE" id="PS00194">
    <property type="entry name" value="THIOREDOXIN_1"/>
    <property type="match status" value="1"/>
</dbReference>
<dbReference type="Gene3D" id="3.40.30.10">
    <property type="entry name" value="Glutaredoxin"/>
    <property type="match status" value="1"/>
</dbReference>
<dbReference type="PRINTS" id="PR00421">
    <property type="entry name" value="THIOREDOXIN"/>
</dbReference>
<dbReference type="Proteomes" id="UP000288246">
    <property type="component" value="Unassembled WGS sequence"/>
</dbReference>
<organism evidence="8 9">
    <name type="scientific">Cellulomonas algicola</name>
    <dbReference type="NCBI Taxonomy" id="2071633"/>
    <lineage>
        <taxon>Bacteria</taxon>
        <taxon>Bacillati</taxon>
        <taxon>Actinomycetota</taxon>
        <taxon>Actinomycetes</taxon>
        <taxon>Micrococcales</taxon>
        <taxon>Cellulomonadaceae</taxon>
        <taxon>Cellulomonas</taxon>
    </lineage>
</organism>
<keyword evidence="3" id="KW-0249">Electron transport</keyword>
<dbReference type="PANTHER" id="PTHR45663">
    <property type="entry name" value="GEO12009P1"/>
    <property type="match status" value="1"/>
</dbReference>
<evidence type="ECO:0000259" key="7">
    <source>
        <dbReference type="PROSITE" id="PS51352"/>
    </source>
</evidence>
<protein>
    <recommendedName>
        <fullName evidence="6">Thioredoxin</fullName>
    </recommendedName>
</protein>
<dbReference type="GO" id="GO:0015035">
    <property type="term" value="F:protein-disulfide reductase activity"/>
    <property type="evidence" value="ECO:0007669"/>
    <property type="project" value="UniProtKB-UniRule"/>
</dbReference>
<evidence type="ECO:0000256" key="5">
    <source>
        <dbReference type="ARBA" id="ARBA00023284"/>
    </source>
</evidence>
<dbReference type="RefSeq" id="WP_124344646.1">
    <property type="nucleotide sequence ID" value="NZ_BHYL01000440.1"/>
</dbReference>
<dbReference type="CDD" id="cd02947">
    <property type="entry name" value="TRX_family"/>
    <property type="match status" value="1"/>
</dbReference>
<sequence length="126" mass="13651">MATTTLTAETIGQVINENDIVLIDFWAEWCGPCKMFGPIYEKSSEEHPDVVFAKVDTEAEQLIAAQLQISAIPTIMAFREGVPVYRQSGALPGPLLEKVVAAVKDLDMDEVREKIAAAEQSAGAEA</sequence>
<proteinExistence type="inferred from homology"/>
<comment type="caution">
    <text evidence="8">The sequence shown here is derived from an EMBL/GenBank/DDBJ whole genome shotgun (WGS) entry which is preliminary data.</text>
</comment>
<dbReference type="PROSITE" id="PS51352">
    <property type="entry name" value="THIOREDOXIN_2"/>
    <property type="match status" value="1"/>
</dbReference>
<evidence type="ECO:0000256" key="2">
    <source>
        <dbReference type="ARBA" id="ARBA00022448"/>
    </source>
</evidence>
<dbReference type="OrthoDB" id="9790390at2"/>
<feature type="domain" description="Thioredoxin" evidence="7">
    <location>
        <begin position="1"/>
        <end position="105"/>
    </location>
</feature>
<accession>A0A401V5A5</accession>
<keyword evidence="5" id="KW-0676">Redox-active center</keyword>
<evidence type="ECO:0000256" key="6">
    <source>
        <dbReference type="NCBIfam" id="TIGR01068"/>
    </source>
</evidence>
<keyword evidence="4" id="KW-1015">Disulfide bond</keyword>
<reference evidence="8 9" key="1">
    <citation type="submission" date="2018-11" db="EMBL/GenBank/DDBJ databases">
        <title>Draft genome sequence of Cellulomonas takizawaensis strain TKZ-21.</title>
        <authorList>
            <person name="Yamamura H."/>
            <person name="Hayashi T."/>
            <person name="Hamada M."/>
            <person name="Serisawa Y."/>
            <person name="Matsuyama K."/>
            <person name="Nakagawa Y."/>
            <person name="Otoguro M."/>
            <person name="Yanagida F."/>
            <person name="Hayakawa M."/>
        </authorList>
    </citation>
    <scope>NUCLEOTIDE SEQUENCE [LARGE SCALE GENOMIC DNA]</scope>
    <source>
        <strain evidence="8 9">TKZ-21</strain>
    </source>
</reference>